<accession>A0AAW6HRI5</accession>
<keyword evidence="5 9" id="KW-0479">Metal-binding</keyword>
<evidence type="ECO:0000256" key="1">
    <source>
        <dbReference type="ARBA" id="ARBA00010875"/>
    </source>
</evidence>
<keyword evidence="8 9" id="KW-0862">Zinc</keyword>
<keyword evidence="7 9" id="KW-0378">Hydrolase</keyword>
<feature type="transmembrane region" description="Helical" evidence="10">
    <location>
        <begin position="101"/>
        <end position="120"/>
    </location>
</feature>
<feature type="binding site" evidence="9">
    <location>
        <position position="118"/>
    </location>
    <ligand>
        <name>Zn(2+)</name>
        <dbReference type="ChEBI" id="CHEBI:29105"/>
        <note>catalytic</note>
    </ligand>
</feature>
<dbReference type="AlphaFoldDB" id="A0AAW6HRI5"/>
<dbReference type="GO" id="GO:0004222">
    <property type="term" value="F:metalloendopeptidase activity"/>
    <property type="evidence" value="ECO:0007669"/>
    <property type="project" value="InterPro"/>
</dbReference>
<keyword evidence="2 9" id="KW-0690">Ribosome biogenesis</keyword>
<proteinExistence type="inferred from homology"/>
<dbReference type="InterPro" id="IPR002036">
    <property type="entry name" value="YbeY"/>
</dbReference>
<evidence type="ECO:0000256" key="3">
    <source>
        <dbReference type="ARBA" id="ARBA00022552"/>
    </source>
</evidence>
<dbReference type="PANTHER" id="PTHR46986:SF3">
    <property type="entry name" value="HALOACID DEHALOGENASE-LIKE HYDROLASE (HAD) FAMILY PROTEIN"/>
    <property type="match status" value="1"/>
</dbReference>
<dbReference type="GO" id="GO:0005737">
    <property type="term" value="C:cytoplasm"/>
    <property type="evidence" value="ECO:0007669"/>
    <property type="project" value="UniProtKB-SubCell"/>
</dbReference>
<evidence type="ECO:0000256" key="5">
    <source>
        <dbReference type="ARBA" id="ARBA00022723"/>
    </source>
</evidence>
<evidence type="ECO:0000256" key="4">
    <source>
        <dbReference type="ARBA" id="ARBA00022722"/>
    </source>
</evidence>
<comment type="subcellular location">
    <subcellularLocation>
        <location evidence="9">Cytoplasm</location>
    </subcellularLocation>
</comment>
<dbReference type="GO" id="GO:0004521">
    <property type="term" value="F:RNA endonuclease activity"/>
    <property type="evidence" value="ECO:0007669"/>
    <property type="project" value="UniProtKB-UniRule"/>
</dbReference>
<evidence type="ECO:0000256" key="8">
    <source>
        <dbReference type="ARBA" id="ARBA00022833"/>
    </source>
</evidence>
<organism evidence="11 12">
    <name type="scientific">Mycoplasma bradburyae</name>
    <dbReference type="NCBI Taxonomy" id="2963128"/>
    <lineage>
        <taxon>Bacteria</taxon>
        <taxon>Bacillati</taxon>
        <taxon>Mycoplasmatota</taxon>
        <taxon>Mollicutes</taxon>
        <taxon>Mycoplasmataceae</taxon>
        <taxon>Mycoplasma</taxon>
    </lineage>
</organism>
<evidence type="ECO:0000256" key="7">
    <source>
        <dbReference type="ARBA" id="ARBA00022801"/>
    </source>
</evidence>
<dbReference type="InterPro" id="IPR023091">
    <property type="entry name" value="MetalPrtase_cat_dom_sf_prd"/>
</dbReference>
<keyword evidence="6 9" id="KW-0255">Endonuclease</keyword>
<sequence>MINHFEVNKIPANLKDDFDDLLKIINKNFSEHFEIKNGLFYELSFVSEAKSLKLNTTLRHKEYIADVISVCLWENAEIVSPLLGEIFICSKKISKDAIKYGVGYLYLLIRMIIHGLLHLLEFDHEQSDAYEYVTLTIQDQILDKVIKEVKKKKWKNQELLSLLD</sequence>
<keyword evidence="9" id="KW-0963">Cytoplasm</keyword>
<comment type="function">
    <text evidence="9">Single strand-specific metallo-endoribonuclease involved in late-stage 70S ribosome quality control and in maturation of the 3' terminus of the 16S rRNA.</text>
</comment>
<dbReference type="SUPFAM" id="SSF55486">
    <property type="entry name" value="Metalloproteases ('zincins'), catalytic domain"/>
    <property type="match status" value="1"/>
</dbReference>
<dbReference type="GO" id="GO:0008270">
    <property type="term" value="F:zinc ion binding"/>
    <property type="evidence" value="ECO:0007669"/>
    <property type="project" value="UniProtKB-UniRule"/>
</dbReference>
<keyword evidence="10" id="KW-1133">Transmembrane helix</keyword>
<dbReference type="Gene3D" id="3.40.390.30">
    <property type="entry name" value="Metalloproteases ('zincins'), catalytic domain"/>
    <property type="match status" value="1"/>
</dbReference>
<dbReference type="RefSeq" id="WP_272403989.1">
    <property type="nucleotide sequence ID" value="NZ_JAJHZP010000013.1"/>
</dbReference>
<evidence type="ECO:0000256" key="6">
    <source>
        <dbReference type="ARBA" id="ARBA00022759"/>
    </source>
</evidence>
<keyword evidence="10" id="KW-0812">Transmembrane</keyword>
<evidence type="ECO:0000256" key="2">
    <source>
        <dbReference type="ARBA" id="ARBA00022517"/>
    </source>
</evidence>
<keyword evidence="3 9" id="KW-0698">rRNA processing</keyword>
<protein>
    <recommendedName>
        <fullName evidence="9">Endoribonuclease YbeY</fullName>
        <ecNumber evidence="9">3.1.-.-</ecNumber>
    </recommendedName>
</protein>
<dbReference type="PANTHER" id="PTHR46986">
    <property type="entry name" value="ENDORIBONUCLEASE YBEY, CHLOROPLASTIC"/>
    <property type="match status" value="1"/>
</dbReference>
<evidence type="ECO:0000256" key="10">
    <source>
        <dbReference type="SAM" id="Phobius"/>
    </source>
</evidence>
<reference evidence="11" key="1">
    <citation type="submission" date="2021-11" db="EMBL/GenBank/DDBJ databases">
        <title>Description of Mycoplasma bradburyaesp. nov.from sea birds: a tribute to a great mycoplasmologist.</title>
        <authorList>
            <person name="Ramirez A.S."/>
            <person name="Poveda C."/>
            <person name="Suarez-Perez A."/>
            <person name="Rosales R.S."/>
            <person name="Dijkman R."/>
            <person name="Feberwee A."/>
            <person name="Spergser J."/>
            <person name="Szostak M.P."/>
            <person name="Ressel L."/>
            <person name="Calabuig P."/>
            <person name="Catania S."/>
            <person name="Gobbo F."/>
            <person name="Timofte D."/>
            <person name="Poveda J.B."/>
        </authorList>
    </citation>
    <scope>NUCLEOTIDE SEQUENCE</scope>
    <source>
        <strain evidence="11">T264</strain>
    </source>
</reference>
<comment type="similarity">
    <text evidence="1 9">Belongs to the endoribonuclease YbeY family.</text>
</comment>
<dbReference type="Proteomes" id="UP001216384">
    <property type="component" value="Unassembled WGS sequence"/>
</dbReference>
<evidence type="ECO:0000313" key="11">
    <source>
        <dbReference type="EMBL" id="MDC4183416.1"/>
    </source>
</evidence>
<dbReference type="NCBIfam" id="TIGR00043">
    <property type="entry name" value="rRNA maturation RNase YbeY"/>
    <property type="match status" value="1"/>
</dbReference>
<gene>
    <name evidence="9 11" type="primary">ybeY</name>
    <name evidence="11" type="ORF">LNO71_02015</name>
</gene>
<dbReference type="EMBL" id="JAJHZP010000013">
    <property type="protein sequence ID" value="MDC4183416.1"/>
    <property type="molecule type" value="Genomic_DNA"/>
</dbReference>
<dbReference type="HAMAP" id="MF_00009">
    <property type="entry name" value="Endoribonucl_YbeY"/>
    <property type="match status" value="1"/>
</dbReference>
<evidence type="ECO:0000313" key="12">
    <source>
        <dbReference type="Proteomes" id="UP001216384"/>
    </source>
</evidence>
<comment type="caution">
    <text evidence="11">The sequence shown here is derived from an EMBL/GenBank/DDBJ whole genome shotgun (WGS) entry which is preliminary data.</text>
</comment>
<feature type="binding site" evidence="9">
    <location>
        <position position="124"/>
    </location>
    <ligand>
        <name>Zn(2+)</name>
        <dbReference type="ChEBI" id="CHEBI:29105"/>
        <note>catalytic</note>
    </ligand>
</feature>
<dbReference type="Pfam" id="PF02130">
    <property type="entry name" value="YbeY"/>
    <property type="match status" value="1"/>
</dbReference>
<keyword evidence="4 9" id="KW-0540">Nuclease</keyword>
<keyword evidence="10" id="KW-0472">Membrane</keyword>
<name>A0AAW6HRI5_9MOLU</name>
<feature type="binding site" evidence="9">
    <location>
        <position position="114"/>
    </location>
    <ligand>
        <name>Zn(2+)</name>
        <dbReference type="ChEBI" id="CHEBI:29105"/>
        <note>catalytic</note>
    </ligand>
</feature>
<comment type="cofactor">
    <cofactor evidence="9">
        <name>Zn(2+)</name>
        <dbReference type="ChEBI" id="CHEBI:29105"/>
    </cofactor>
    <text evidence="9">Binds 1 zinc ion.</text>
</comment>
<evidence type="ECO:0000256" key="9">
    <source>
        <dbReference type="HAMAP-Rule" id="MF_00009"/>
    </source>
</evidence>
<dbReference type="GO" id="GO:0006364">
    <property type="term" value="P:rRNA processing"/>
    <property type="evidence" value="ECO:0007669"/>
    <property type="project" value="UniProtKB-UniRule"/>
</dbReference>
<dbReference type="EC" id="3.1.-.-" evidence="9"/>